<keyword evidence="5 6" id="KW-0472">Membrane</keyword>
<accession>A0ABT4YMA1</accession>
<feature type="transmembrane region" description="Helical" evidence="6">
    <location>
        <begin position="126"/>
        <end position="148"/>
    </location>
</feature>
<evidence type="ECO:0000256" key="4">
    <source>
        <dbReference type="ARBA" id="ARBA00022989"/>
    </source>
</evidence>
<dbReference type="InterPro" id="IPR012506">
    <property type="entry name" value="TMEM86B-like"/>
</dbReference>
<evidence type="ECO:0000256" key="2">
    <source>
        <dbReference type="ARBA" id="ARBA00007375"/>
    </source>
</evidence>
<evidence type="ECO:0000256" key="3">
    <source>
        <dbReference type="ARBA" id="ARBA00022692"/>
    </source>
</evidence>
<evidence type="ECO:0000313" key="8">
    <source>
        <dbReference type="Proteomes" id="UP001210678"/>
    </source>
</evidence>
<sequence length="205" mass="22356">MWGRLMVGLSGFVHISAANREEKRASKILKPITLLLLMTVLVSTGRNEPQFIWVAIGLLLASISDVFSLFAKTKASFAALIFSFLFYSKGFWSLLHGDIAWWLPALLFAGSVILILLLLPKLDTIIFPVSIMGVVLVQMSWAASAVWMNDASAANLYACFACLIFVAATLICAVNTYRKPVMNSNLWATVGFLVAHSLIVASVVA</sequence>
<dbReference type="Proteomes" id="UP001210678">
    <property type="component" value="Unassembled WGS sequence"/>
</dbReference>
<evidence type="ECO:0000256" key="5">
    <source>
        <dbReference type="ARBA" id="ARBA00023136"/>
    </source>
</evidence>
<feature type="transmembrane region" description="Helical" evidence="6">
    <location>
        <begin position="186"/>
        <end position="204"/>
    </location>
</feature>
<evidence type="ECO:0000256" key="1">
    <source>
        <dbReference type="ARBA" id="ARBA00004141"/>
    </source>
</evidence>
<feature type="transmembrane region" description="Helical" evidence="6">
    <location>
        <begin position="28"/>
        <end position="45"/>
    </location>
</feature>
<dbReference type="Pfam" id="PF07947">
    <property type="entry name" value="YhhN"/>
    <property type="match status" value="1"/>
</dbReference>
<name>A0ABT4YMA1_9VIBR</name>
<dbReference type="EMBL" id="JAQLOI010000001">
    <property type="protein sequence ID" value="MDB1122674.1"/>
    <property type="molecule type" value="Genomic_DNA"/>
</dbReference>
<comment type="subcellular location">
    <subcellularLocation>
        <location evidence="1">Membrane</location>
        <topology evidence="1">Multi-pass membrane protein</topology>
    </subcellularLocation>
</comment>
<gene>
    <name evidence="7" type="ORF">PGX00_02670</name>
</gene>
<reference evidence="7 8" key="1">
    <citation type="submission" date="2023-01" db="EMBL/GenBank/DDBJ databases">
        <title>Vibrio sp. KJ40-1 sp.nov, isolated from marine algae.</title>
        <authorList>
            <person name="Butt M."/>
            <person name="Kim J.M.J."/>
            <person name="Jeon C.O.C."/>
        </authorList>
    </citation>
    <scope>NUCLEOTIDE SEQUENCE [LARGE SCALE GENOMIC DNA]</scope>
    <source>
        <strain evidence="7 8">KJ40-1</strain>
    </source>
</reference>
<comment type="caution">
    <text evidence="7">The sequence shown here is derived from an EMBL/GenBank/DDBJ whole genome shotgun (WGS) entry which is preliminary data.</text>
</comment>
<evidence type="ECO:0000313" key="7">
    <source>
        <dbReference type="EMBL" id="MDB1122674.1"/>
    </source>
</evidence>
<keyword evidence="4 6" id="KW-1133">Transmembrane helix</keyword>
<evidence type="ECO:0000256" key="6">
    <source>
        <dbReference type="SAM" id="Phobius"/>
    </source>
</evidence>
<feature type="transmembrane region" description="Helical" evidence="6">
    <location>
        <begin position="77"/>
        <end position="95"/>
    </location>
</feature>
<feature type="transmembrane region" description="Helical" evidence="6">
    <location>
        <begin position="101"/>
        <end position="119"/>
    </location>
</feature>
<comment type="similarity">
    <text evidence="2">Belongs to the TMEM86 family.</text>
</comment>
<dbReference type="RefSeq" id="WP_272132605.1">
    <property type="nucleotide sequence ID" value="NZ_JAQLOI010000001.1"/>
</dbReference>
<feature type="transmembrane region" description="Helical" evidence="6">
    <location>
        <begin position="51"/>
        <end position="70"/>
    </location>
</feature>
<feature type="transmembrane region" description="Helical" evidence="6">
    <location>
        <begin position="154"/>
        <end position="174"/>
    </location>
</feature>
<proteinExistence type="inferred from homology"/>
<organism evidence="7 8">
    <name type="scientific">Vibrio algarum</name>
    <dbReference type="NCBI Taxonomy" id="3020714"/>
    <lineage>
        <taxon>Bacteria</taxon>
        <taxon>Pseudomonadati</taxon>
        <taxon>Pseudomonadota</taxon>
        <taxon>Gammaproteobacteria</taxon>
        <taxon>Vibrionales</taxon>
        <taxon>Vibrionaceae</taxon>
        <taxon>Vibrio</taxon>
    </lineage>
</organism>
<protein>
    <submittedName>
        <fullName evidence="7">Lysoplasmalogenase</fullName>
    </submittedName>
</protein>
<keyword evidence="8" id="KW-1185">Reference proteome</keyword>
<keyword evidence="3 6" id="KW-0812">Transmembrane</keyword>